<evidence type="ECO:0000259" key="7">
    <source>
        <dbReference type="Pfam" id="PF00149"/>
    </source>
</evidence>
<keyword evidence="6" id="KW-0378">Hydrolase</keyword>
<comment type="catalytic activity">
    <reaction evidence="6">
        <text>a phosphate monoester + H2O = an alcohol + phosphate</text>
        <dbReference type="Rhea" id="RHEA:15017"/>
        <dbReference type="ChEBI" id="CHEBI:15377"/>
        <dbReference type="ChEBI" id="CHEBI:30879"/>
        <dbReference type="ChEBI" id="CHEBI:43474"/>
        <dbReference type="ChEBI" id="CHEBI:67140"/>
        <dbReference type="EC" id="3.1.3.2"/>
    </reaction>
</comment>
<proteinExistence type="inferred from homology"/>
<dbReference type="SUPFAM" id="SSF49363">
    <property type="entry name" value="Purple acid phosphatase, N-terminal domain"/>
    <property type="match status" value="1"/>
</dbReference>
<protein>
    <recommendedName>
        <fullName evidence="6">Purple acid phosphatase</fullName>
        <ecNumber evidence="6">3.1.3.2</ecNumber>
    </recommendedName>
</protein>
<dbReference type="Pfam" id="PF00149">
    <property type="entry name" value="Metallophos"/>
    <property type="match status" value="1"/>
</dbReference>
<feature type="domain" description="Purple acid phosphatase N-terminal" evidence="9">
    <location>
        <begin position="163"/>
        <end position="267"/>
    </location>
</feature>
<dbReference type="AlphaFoldDB" id="A0A6U5ZDH3"/>
<dbReference type="InterPro" id="IPR025733">
    <property type="entry name" value="PAPs_C"/>
</dbReference>
<dbReference type="InterPro" id="IPR041792">
    <property type="entry name" value="MPP_PAP"/>
</dbReference>
<evidence type="ECO:0000256" key="5">
    <source>
        <dbReference type="ARBA" id="ARBA00023180"/>
    </source>
</evidence>
<evidence type="ECO:0000313" key="11">
    <source>
        <dbReference type="EMBL" id="CAE2295722.1"/>
    </source>
</evidence>
<dbReference type="EMBL" id="HBKN01016914">
    <property type="protein sequence ID" value="CAE2295725.1"/>
    <property type="molecule type" value="Transcribed_RNA"/>
</dbReference>
<comment type="subunit">
    <text evidence="2">Homodimer.</text>
</comment>
<dbReference type="Pfam" id="PF16656">
    <property type="entry name" value="Pur_ac_phosph_N"/>
    <property type="match status" value="1"/>
</dbReference>
<reference evidence="12" key="1">
    <citation type="submission" date="2021-01" db="EMBL/GenBank/DDBJ databases">
        <authorList>
            <person name="Corre E."/>
            <person name="Pelletier E."/>
            <person name="Niang G."/>
            <person name="Scheremetjew M."/>
            <person name="Finn R."/>
            <person name="Kale V."/>
            <person name="Holt S."/>
            <person name="Cochrane G."/>
            <person name="Meng A."/>
            <person name="Brown T."/>
            <person name="Cohen L."/>
        </authorList>
    </citation>
    <scope>NUCLEOTIDE SEQUENCE</scope>
    <source>
        <strain evidence="12">CCMP 2712</strain>
    </source>
</reference>
<gene>
    <name evidence="10" type="ORF">GTHE00462_LOCUS13306</name>
    <name evidence="11" type="ORF">GTHE00462_LOCUS13307</name>
    <name evidence="12" type="ORF">GTHE00462_LOCUS13310</name>
    <name evidence="13" type="ORF">GTHE00462_LOCUS13312</name>
    <name evidence="14" type="ORF">GTHE00462_LOCUS13313</name>
</gene>
<dbReference type="EMBL" id="HBKN01016911">
    <property type="protein sequence ID" value="CAE2295722.1"/>
    <property type="molecule type" value="Transcribed_RNA"/>
</dbReference>
<evidence type="ECO:0000313" key="13">
    <source>
        <dbReference type="EMBL" id="CAE2295729.1"/>
    </source>
</evidence>
<dbReference type="EMBL" id="HBKN01016909">
    <property type="protein sequence ID" value="CAE2295721.1"/>
    <property type="molecule type" value="Transcribed_RNA"/>
</dbReference>
<keyword evidence="5" id="KW-0325">Glycoprotein</keyword>
<dbReference type="EMBL" id="HBKN01016916">
    <property type="protein sequence ID" value="CAE2295729.1"/>
    <property type="molecule type" value="Transcribed_RNA"/>
</dbReference>
<comment type="subcellular location">
    <subcellularLocation>
        <location evidence="1">Secreted</location>
    </subcellularLocation>
</comment>
<evidence type="ECO:0000256" key="2">
    <source>
        <dbReference type="ARBA" id="ARBA00011738"/>
    </source>
</evidence>
<dbReference type="CDD" id="cd00839">
    <property type="entry name" value="MPP_PAPs"/>
    <property type="match status" value="1"/>
</dbReference>
<dbReference type="Gene3D" id="3.60.21.10">
    <property type="match status" value="1"/>
</dbReference>
<evidence type="ECO:0000256" key="1">
    <source>
        <dbReference type="ARBA" id="ARBA00004613"/>
    </source>
</evidence>
<dbReference type="InterPro" id="IPR004843">
    <property type="entry name" value="Calcineurin-like_PHP"/>
</dbReference>
<keyword evidence="3" id="KW-0964">Secreted</keyword>
<evidence type="ECO:0000313" key="14">
    <source>
        <dbReference type="EMBL" id="CAE2295731.1"/>
    </source>
</evidence>
<dbReference type="PANTHER" id="PTHR45778">
    <property type="entry name" value="PURPLE ACID PHOSPHATASE-RELATED"/>
    <property type="match status" value="1"/>
</dbReference>
<dbReference type="GO" id="GO:0046872">
    <property type="term" value="F:metal ion binding"/>
    <property type="evidence" value="ECO:0007669"/>
    <property type="project" value="InterPro"/>
</dbReference>
<comment type="similarity">
    <text evidence="6">Belongs to the metallophosphoesterase superfamily. Purple acid phosphatase family.</text>
</comment>
<evidence type="ECO:0000256" key="3">
    <source>
        <dbReference type="ARBA" id="ARBA00022525"/>
    </source>
</evidence>
<evidence type="ECO:0000259" key="8">
    <source>
        <dbReference type="Pfam" id="PF14008"/>
    </source>
</evidence>
<dbReference type="GO" id="GO:0003993">
    <property type="term" value="F:acid phosphatase activity"/>
    <property type="evidence" value="ECO:0007669"/>
    <property type="project" value="UniProtKB-EC"/>
</dbReference>
<dbReference type="Pfam" id="PF14008">
    <property type="entry name" value="Metallophos_C"/>
    <property type="match status" value="1"/>
</dbReference>
<dbReference type="InterPro" id="IPR029052">
    <property type="entry name" value="Metallo-depent_PP-like"/>
</dbReference>
<dbReference type="SUPFAM" id="SSF56300">
    <property type="entry name" value="Metallo-dependent phosphatases"/>
    <property type="match status" value="1"/>
</dbReference>
<evidence type="ECO:0000256" key="6">
    <source>
        <dbReference type="RuleBase" id="RU361203"/>
    </source>
</evidence>
<dbReference type="PANTHER" id="PTHR45778:SF3">
    <property type="entry name" value="PURPLE ACID PHOSPHATASE"/>
    <property type="match status" value="1"/>
</dbReference>
<dbReference type="EC" id="3.1.3.2" evidence="6"/>
<dbReference type="Gene3D" id="2.60.40.380">
    <property type="entry name" value="Purple acid phosphatase-like, N-terminal"/>
    <property type="match status" value="1"/>
</dbReference>
<accession>A0A6U5ZDH3</accession>
<evidence type="ECO:0000313" key="12">
    <source>
        <dbReference type="EMBL" id="CAE2295725.1"/>
    </source>
</evidence>
<dbReference type="InterPro" id="IPR008963">
    <property type="entry name" value="Purple_acid_Pase-like_N"/>
</dbReference>
<dbReference type="InterPro" id="IPR015914">
    <property type="entry name" value="PAPs_N"/>
</dbReference>
<dbReference type="EMBL" id="HBKN01016917">
    <property type="protein sequence ID" value="CAE2295731.1"/>
    <property type="molecule type" value="Transcribed_RNA"/>
</dbReference>
<evidence type="ECO:0000259" key="9">
    <source>
        <dbReference type="Pfam" id="PF16656"/>
    </source>
</evidence>
<feature type="signal peptide" evidence="6">
    <location>
        <begin position="1"/>
        <end position="28"/>
    </location>
</feature>
<feature type="domain" description="Purple acid phosphatase C-terminal" evidence="8">
    <location>
        <begin position="522"/>
        <end position="582"/>
    </location>
</feature>
<feature type="chain" id="PRO_5035952625" description="Purple acid phosphatase" evidence="6">
    <location>
        <begin position="29"/>
        <end position="637"/>
    </location>
</feature>
<evidence type="ECO:0000256" key="4">
    <source>
        <dbReference type="ARBA" id="ARBA00022729"/>
    </source>
</evidence>
<name>A0A6U5ZDH3_GUITH</name>
<feature type="domain" description="Calcineurin-like phosphoesterase" evidence="7">
    <location>
        <begin position="281"/>
        <end position="500"/>
    </location>
</feature>
<evidence type="ECO:0000313" key="10">
    <source>
        <dbReference type="EMBL" id="CAE2295721.1"/>
    </source>
</evidence>
<dbReference type="GO" id="GO:0005576">
    <property type="term" value="C:extracellular region"/>
    <property type="evidence" value="ECO:0007669"/>
    <property type="project" value="UniProtKB-SubCell"/>
</dbReference>
<sequence length="637" mass="71109">MMAAKATERMAGCRNVLAAALLLTTVSAFPRWQYEEAGSELLPPPARAQPEKFTVAPSMIVGVLNASPAVLEENGEFVKVSWHGVPGKNGTMYWIGMYNVDDDVTVVAPIKYQSVGGRYKGTITFQVVNPRKDTIFYLFQNDITSAVLVSKSNVVKFKNPNMPTGGRLAYTSKQDEMLVSWTANSVGGDSMMVQWGRTQDVLNMQAAVQVRTTYTREDMCGGDAAGKGFRDPGMFYSALMKGLEGGEEIFYRVGSEASGFSKVQSFKMPGPGSSSKISFFAFGDLGMHAPDESVQYSDSFPSLNTTEAMYSDMAADPSVAFVLHIGDISYARGFASVWDQFHKQIEDISSRIPWMVGIGNHERDWPGTGSYGRTDSEGECGVPFELRFPMPYFGNSSAPKKALDKPWYSFERGPVHVVVLSSEHEYKMQTAWLLADLKSVDRKVTPWIVVSAHRPMYISSTNWDEPDGDHVLGDRMIEEWEEIFMEFQVNVVLTAHHHSYQRSCPVYKGKCVRPAGPGVYAAPIYMIIGMGGFASCYNIQEPQPEIFEVVDAINHGYIKVVADLDSFRVDYVHGDDRAVHDSFTLQFPRSILKEQPGEKVMSSRVKRVREAMNRRRMYNDAKTRLKRKFAADDHVVE</sequence>
<organism evidence="12">
    <name type="scientific">Guillardia theta</name>
    <name type="common">Cryptophyte</name>
    <name type="synonym">Cryptomonas phi</name>
    <dbReference type="NCBI Taxonomy" id="55529"/>
    <lineage>
        <taxon>Eukaryota</taxon>
        <taxon>Cryptophyceae</taxon>
        <taxon>Pyrenomonadales</taxon>
        <taxon>Geminigeraceae</taxon>
        <taxon>Guillardia</taxon>
    </lineage>
</organism>
<keyword evidence="4 6" id="KW-0732">Signal</keyword>